<dbReference type="RefSeq" id="WP_170244899.1">
    <property type="nucleotide sequence ID" value="NZ_BJZO01000002.1"/>
</dbReference>
<dbReference type="InterPro" id="IPR024442">
    <property type="entry name" value="Transposase_Zn_ribbon"/>
</dbReference>
<reference evidence="2 3" key="1">
    <citation type="submission" date="2019-07" db="EMBL/GenBank/DDBJ databases">
        <title>Whole genome shotgun sequence of Rhodospirillum oryzae NBRC 107573.</title>
        <authorList>
            <person name="Hosoyama A."/>
            <person name="Uohara A."/>
            <person name="Ohji S."/>
            <person name="Ichikawa N."/>
        </authorList>
    </citation>
    <scope>NUCLEOTIDE SEQUENCE [LARGE SCALE GENOMIC DNA]</scope>
    <source>
        <strain evidence="2 3">NBRC 107573</strain>
    </source>
</reference>
<evidence type="ECO:0000313" key="2">
    <source>
        <dbReference type="EMBL" id="GEO80001.1"/>
    </source>
</evidence>
<keyword evidence="3" id="KW-1185">Reference proteome</keyword>
<comment type="caution">
    <text evidence="2">The sequence shown here is derived from an EMBL/GenBank/DDBJ whole genome shotgun (WGS) entry which is preliminary data.</text>
</comment>
<dbReference type="EMBL" id="BJZO01000002">
    <property type="protein sequence ID" value="GEO80001.1"/>
    <property type="molecule type" value="Genomic_DNA"/>
</dbReference>
<dbReference type="Pfam" id="PF12760">
    <property type="entry name" value="Zn_ribbon_IS1595"/>
    <property type="match status" value="1"/>
</dbReference>
<accession>A0A512H3I5</accession>
<dbReference type="Proteomes" id="UP000321567">
    <property type="component" value="Unassembled WGS sequence"/>
</dbReference>
<organism evidence="2 3">
    <name type="scientific">Pararhodospirillum oryzae</name>
    <dbReference type="NCBI Taxonomy" id="478448"/>
    <lineage>
        <taxon>Bacteria</taxon>
        <taxon>Pseudomonadati</taxon>
        <taxon>Pseudomonadota</taxon>
        <taxon>Alphaproteobacteria</taxon>
        <taxon>Rhodospirillales</taxon>
        <taxon>Rhodospirillaceae</taxon>
        <taxon>Pararhodospirillum</taxon>
    </lineage>
</organism>
<sequence length="175" mass="19023">MTLPSSDPAPLTRETLLSDAQAAQALLETLRWPRGRPLCPHCGFRHSYRLAGPGSPGVRFKCARCRKQYSVRRGTVLERSNVSEGRWLLALWLAVTAPGADLARRIHRATGVSPKTAWAMAGRIAAHPDDPVLVGLRREFERATPLVAGLGWEGGAVPVSMSSKSVSLGRLEMHP</sequence>
<proteinExistence type="predicted"/>
<protein>
    <recommendedName>
        <fullName evidence="1">Transposase zinc-ribbon domain-containing protein</fullName>
    </recommendedName>
</protein>
<gene>
    <name evidence="2" type="ORF">ROR02_01320</name>
</gene>
<feature type="domain" description="Transposase zinc-ribbon" evidence="1">
    <location>
        <begin position="21"/>
        <end position="68"/>
    </location>
</feature>
<evidence type="ECO:0000313" key="3">
    <source>
        <dbReference type="Proteomes" id="UP000321567"/>
    </source>
</evidence>
<evidence type="ECO:0000259" key="1">
    <source>
        <dbReference type="Pfam" id="PF12760"/>
    </source>
</evidence>
<dbReference type="AlphaFoldDB" id="A0A512H3I5"/>
<name>A0A512H3I5_9PROT</name>